<evidence type="ECO:0000313" key="1">
    <source>
        <dbReference type="EMBL" id="BAT77960.1"/>
    </source>
</evidence>
<gene>
    <name evidence="1" type="primary">Vigan.02G057800</name>
    <name evidence="1" type="ORF">VIGAN_02057800</name>
</gene>
<reference evidence="1 2" key="1">
    <citation type="journal article" date="2015" name="Sci. Rep.">
        <title>The power of single molecule real-time sequencing technology in the de novo assembly of a eukaryotic genome.</title>
        <authorList>
            <person name="Sakai H."/>
            <person name="Naito K."/>
            <person name="Ogiso-Tanaka E."/>
            <person name="Takahashi Y."/>
            <person name="Iseki K."/>
            <person name="Muto C."/>
            <person name="Satou K."/>
            <person name="Teruya K."/>
            <person name="Shiroma A."/>
            <person name="Shimoji M."/>
            <person name="Hirano T."/>
            <person name="Itoh T."/>
            <person name="Kaga A."/>
            <person name="Tomooka N."/>
        </authorList>
    </citation>
    <scope>NUCLEOTIDE SEQUENCE [LARGE SCALE GENOMIC DNA]</scope>
    <source>
        <strain evidence="2">cv. Shumari</strain>
    </source>
</reference>
<dbReference type="EMBL" id="AP015035">
    <property type="protein sequence ID" value="BAT77960.1"/>
    <property type="molecule type" value="Genomic_DNA"/>
</dbReference>
<accession>A0A0S3RB22</accession>
<sequence length="85" mass="9410">MFLRQSQSSISGCPTGIVVLSSSGSLSMLNESFWKSLCFCETLLPGFVSEQQFSYKNPQQLCGTGKAVKRRSRRCNIISKIKGLQ</sequence>
<dbReference type="AlphaFoldDB" id="A0A0S3RB22"/>
<name>A0A0S3RB22_PHAAN</name>
<proteinExistence type="predicted"/>
<protein>
    <submittedName>
        <fullName evidence="1">Uncharacterized protein</fullName>
    </submittedName>
</protein>
<organism evidence="1 2">
    <name type="scientific">Vigna angularis var. angularis</name>
    <dbReference type="NCBI Taxonomy" id="157739"/>
    <lineage>
        <taxon>Eukaryota</taxon>
        <taxon>Viridiplantae</taxon>
        <taxon>Streptophyta</taxon>
        <taxon>Embryophyta</taxon>
        <taxon>Tracheophyta</taxon>
        <taxon>Spermatophyta</taxon>
        <taxon>Magnoliopsida</taxon>
        <taxon>eudicotyledons</taxon>
        <taxon>Gunneridae</taxon>
        <taxon>Pentapetalae</taxon>
        <taxon>rosids</taxon>
        <taxon>fabids</taxon>
        <taxon>Fabales</taxon>
        <taxon>Fabaceae</taxon>
        <taxon>Papilionoideae</taxon>
        <taxon>50 kb inversion clade</taxon>
        <taxon>NPAAA clade</taxon>
        <taxon>indigoferoid/millettioid clade</taxon>
        <taxon>Phaseoleae</taxon>
        <taxon>Vigna</taxon>
    </lineage>
</organism>
<evidence type="ECO:0000313" key="2">
    <source>
        <dbReference type="Proteomes" id="UP000291084"/>
    </source>
</evidence>
<keyword evidence="2" id="KW-1185">Reference proteome</keyword>
<dbReference type="Proteomes" id="UP000291084">
    <property type="component" value="Chromosome 2"/>
</dbReference>